<dbReference type="PANTHER" id="PTHR30627">
    <property type="entry name" value="PEPTIDOGLYCAN D,D-TRANSPEPTIDASE"/>
    <property type="match status" value="1"/>
</dbReference>
<gene>
    <name evidence="6" type="ORF">FRIFI_2142</name>
</gene>
<evidence type="ECO:0000313" key="6">
    <source>
        <dbReference type="EMBL" id="CEI73670.1"/>
    </source>
</evidence>
<protein>
    <submittedName>
        <fullName evidence="6">Stage V sporulation protein D</fullName>
    </submittedName>
</protein>
<keyword evidence="3" id="KW-0472">Membrane</keyword>
<evidence type="ECO:0000256" key="1">
    <source>
        <dbReference type="ARBA" id="ARBA00004370"/>
    </source>
</evidence>
<dbReference type="Pfam" id="PF00905">
    <property type="entry name" value="Transpeptidase"/>
    <property type="match status" value="1"/>
</dbReference>
<dbReference type="InterPro" id="IPR050515">
    <property type="entry name" value="Beta-lactam/transpept"/>
</dbReference>
<comment type="subcellular location">
    <subcellularLocation>
        <location evidence="1">Membrane</location>
    </subcellularLocation>
</comment>
<dbReference type="InterPro" id="IPR005311">
    <property type="entry name" value="PBP_dimer"/>
</dbReference>
<dbReference type="Proteomes" id="UP000245695">
    <property type="component" value="Chromosome 1"/>
</dbReference>
<organism evidence="6 7">
    <name type="scientific">Romboutsia hominis</name>
    <dbReference type="NCBI Taxonomy" id="1507512"/>
    <lineage>
        <taxon>Bacteria</taxon>
        <taxon>Bacillati</taxon>
        <taxon>Bacillota</taxon>
        <taxon>Clostridia</taxon>
        <taxon>Peptostreptococcales</taxon>
        <taxon>Peptostreptococcaceae</taxon>
        <taxon>Romboutsia</taxon>
    </lineage>
</organism>
<dbReference type="KEGG" id="rhom:FRIFI_2142"/>
<dbReference type="GO" id="GO:0071555">
    <property type="term" value="P:cell wall organization"/>
    <property type="evidence" value="ECO:0007669"/>
    <property type="project" value="TreeGrafter"/>
</dbReference>
<evidence type="ECO:0000259" key="5">
    <source>
        <dbReference type="Pfam" id="PF03717"/>
    </source>
</evidence>
<dbReference type="GO" id="GO:0008658">
    <property type="term" value="F:penicillin binding"/>
    <property type="evidence" value="ECO:0007669"/>
    <property type="project" value="InterPro"/>
</dbReference>
<sequence>MSRKKYNLPKTMVGRGKTTVLIFVLVYLFLIYRLADIQILKSDEYKQRQENQSTEKIDLNTGRGVIYDRNNQPLTDKKKETVLIVQKEKFINDSSIRNLVKEVSNLSDKEIYKEIEEQTESSIFEIQVNNISKKMEEKLLEKNIIVSKRSIRYDEDSLLSHTIGYINKKDKIGQYGIERSMDEVLNASNEEYISVFKVGEAGRKEGLDVLKGSIKTVTKDDKDKHIKLTIDKNIQKIVEKVVDKEANPTAVIISDVESGEILSMSSRPNFDQNDIGKYISDTEKSKGELRNRVIQNTYAPGSVFKIVTLYAALDTKIIDENYTYNCTGNTKIGKNKEILNCHNKEGHGIQSLTEAFANSCNTAFFDIANKVGKSKIIEYAKKLHLDKKVDIGLEEEVNREIPKDISIRNLAIGQGSMEFTPIQINQMTQIIANNGTYKPLYIYDSIVDNNKGILKNFNQSKEDEIISPYTLTIVKDMMKKVSLSGTGEALKDLEGGCGVKTGTAQTNIDGISVNNGWITGFYPSDTPKYTITVIVEGTKEESKSALPIFKEICKNLKYK</sequence>
<reference evidence="6 7" key="1">
    <citation type="submission" date="2014-09" db="EMBL/GenBank/DDBJ databases">
        <authorList>
            <person name="Hornung B.V."/>
        </authorList>
    </citation>
    <scope>NUCLEOTIDE SEQUENCE [LARGE SCALE GENOMIC DNA]</scope>
    <source>
        <strain evidence="6 7">FRIFI</strain>
    </source>
</reference>
<name>A0A2P2BTJ0_9FIRM</name>
<feature type="domain" description="Penicillin-binding protein transpeptidase" evidence="4">
    <location>
        <begin position="250"/>
        <end position="553"/>
    </location>
</feature>
<keyword evidence="7" id="KW-1185">Reference proteome</keyword>
<dbReference type="Gene3D" id="3.90.1310.10">
    <property type="entry name" value="Penicillin-binding protein 2a (Domain 2)"/>
    <property type="match status" value="1"/>
</dbReference>
<dbReference type="InterPro" id="IPR036138">
    <property type="entry name" value="PBP_dimer_sf"/>
</dbReference>
<evidence type="ECO:0000256" key="2">
    <source>
        <dbReference type="ARBA" id="ARBA00007171"/>
    </source>
</evidence>
<evidence type="ECO:0000313" key="7">
    <source>
        <dbReference type="Proteomes" id="UP000245695"/>
    </source>
</evidence>
<dbReference type="Gene3D" id="3.40.710.10">
    <property type="entry name" value="DD-peptidase/beta-lactamase superfamily"/>
    <property type="match status" value="1"/>
</dbReference>
<evidence type="ECO:0000259" key="4">
    <source>
        <dbReference type="Pfam" id="PF00905"/>
    </source>
</evidence>
<dbReference type="RefSeq" id="WP_166505837.1">
    <property type="nucleotide sequence ID" value="NZ_LN650648.1"/>
</dbReference>
<dbReference type="AlphaFoldDB" id="A0A2P2BTJ0"/>
<dbReference type="EMBL" id="LN650648">
    <property type="protein sequence ID" value="CEI73670.1"/>
    <property type="molecule type" value="Genomic_DNA"/>
</dbReference>
<accession>A0A2P2BTJ0</accession>
<dbReference type="SUPFAM" id="SSF56601">
    <property type="entry name" value="beta-lactamase/transpeptidase-like"/>
    <property type="match status" value="1"/>
</dbReference>
<dbReference type="GO" id="GO:0005886">
    <property type="term" value="C:plasma membrane"/>
    <property type="evidence" value="ECO:0007669"/>
    <property type="project" value="TreeGrafter"/>
</dbReference>
<dbReference type="GO" id="GO:0071972">
    <property type="term" value="F:peptidoglycan L,D-transpeptidase activity"/>
    <property type="evidence" value="ECO:0007669"/>
    <property type="project" value="TreeGrafter"/>
</dbReference>
<feature type="domain" description="Penicillin-binding protein dimerisation" evidence="5">
    <location>
        <begin position="61"/>
        <end position="202"/>
    </location>
</feature>
<comment type="similarity">
    <text evidence="2">Belongs to the transpeptidase family.</text>
</comment>
<dbReference type="InterPro" id="IPR012338">
    <property type="entry name" value="Beta-lactam/transpept-like"/>
</dbReference>
<dbReference type="PANTHER" id="PTHR30627:SF24">
    <property type="entry name" value="PENICILLIN-BINDING PROTEIN 4B"/>
    <property type="match status" value="1"/>
</dbReference>
<dbReference type="InterPro" id="IPR001460">
    <property type="entry name" value="PCN-bd_Tpept"/>
</dbReference>
<dbReference type="SUPFAM" id="SSF56519">
    <property type="entry name" value="Penicillin binding protein dimerisation domain"/>
    <property type="match status" value="1"/>
</dbReference>
<evidence type="ECO:0000256" key="3">
    <source>
        <dbReference type="ARBA" id="ARBA00023136"/>
    </source>
</evidence>
<dbReference type="Pfam" id="PF03717">
    <property type="entry name" value="PBP_dimer"/>
    <property type="match status" value="1"/>
</dbReference>
<proteinExistence type="inferred from homology"/>